<evidence type="ECO:0000256" key="1">
    <source>
        <dbReference type="SAM" id="Phobius"/>
    </source>
</evidence>
<dbReference type="PANTHER" id="PTHR34219">
    <property type="entry name" value="IRON-REGULATED INNER MEMBRANE PROTEIN-RELATED"/>
    <property type="match status" value="1"/>
</dbReference>
<evidence type="ECO:0000313" key="2">
    <source>
        <dbReference type="EMBL" id="OZI70934.1"/>
    </source>
</evidence>
<accession>A0A261V9U1</accession>
<keyword evidence="1" id="KW-1133">Transmembrane helix</keyword>
<feature type="transmembrane region" description="Helical" evidence="1">
    <location>
        <begin position="343"/>
        <end position="363"/>
    </location>
</feature>
<feature type="transmembrane region" description="Helical" evidence="1">
    <location>
        <begin position="145"/>
        <end position="168"/>
    </location>
</feature>
<dbReference type="PANTHER" id="PTHR34219:SF8">
    <property type="entry name" value="PEPSY DOMAIN-CONTAINING PROTEIN"/>
    <property type="match status" value="1"/>
</dbReference>
<reference evidence="3" key="1">
    <citation type="submission" date="2017-05" db="EMBL/GenBank/DDBJ databases">
        <title>Complete and WGS of Bordetella genogroups.</title>
        <authorList>
            <person name="Spilker T."/>
            <person name="Lipuma J."/>
        </authorList>
    </citation>
    <scope>NUCLEOTIDE SEQUENCE [LARGE SCALE GENOMIC DNA]</scope>
    <source>
        <strain evidence="3">AU6712</strain>
    </source>
</reference>
<dbReference type="RefSeq" id="WP_094814136.1">
    <property type="nucleotide sequence ID" value="NZ_NEVU01000003.1"/>
</dbReference>
<dbReference type="OrthoDB" id="9776609at2"/>
<gene>
    <name evidence="2" type="ORF">CAL22_13630</name>
</gene>
<evidence type="ECO:0000313" key="3">
    <source>
        <dbReference type="Proteomes" id="UP000216429"/>
    </source>
</evidence>
<keyword evidence="1" id="KW-0472">Membrane</keyword>
<proteinExistence type="predicted"/>
<keyword evidence="3" id="KW-1185">Reference proteome</keyword>
<dbReference type="Proteomes" id="UP000216429">
    <property type="component" value="Unassembled WGS sequence"/>
</dbReference>
<dbReference type="Pfam" id="PF03929">
    <property type="entry name" value="PepSY_TM"/>
    <property type="match status" value="1"/>
</dbReference>
<dbReference type="AlphaFoldDB" id="A0A261V9U1"/>
<dbReference type="InterPro" id="IPR005625">
    <property type="entry name" value="PepSY-ass_TM"/>
</dbReference>
<dbReference type="EMBL" id="NEVU01000003">
    <property type="protein sequence ID" value="OZI70934.1"/>
    <property type="molecule type" value="Genomic_DNA"/>
</dbReference>
<keyword evidence="1" id="KW-0812">Transmembrane</keyword>
<sequence length="384" mass="42565">MAKPSRSKIWFLVHSWVAMPIWVLMFFVCATGTIAVISQEIVWLMHPAVRAEAPGADSTRLGYQALMDAIGAQEPAAVVQGLSWPEESHFALTASVSYPGGVSTQLYVNPYSGVIQGPALAFDLRQFMRALHGWLLMPFGHGYSWGWYLVSVLALPMLASLVTGLVVYKRFWRAYLQKPRLRTGQGARIFWGDFHRLSGLWSIWFVLLISVSALWFLVQAVLADTQVSVSSEGVPTIIARAEVPAAGEAGLPWVALDTLVANARQALPGLDAQHIFLGGSAYDPVSILGRGTYPLMYESAQVNPYDGRVMRTRTLGDRHGWEFFTESMRPLHTGDFGGLWLKLLWFFFGLLLTMMSLSGMLIWSRRTAQETAKALKLALNKGRA</sequence>
<feature type="transmembrane region" description="Helical" evidence="1">
    <location>
        <begin position="198"/>
        <end position="218"/>
    </location>
</feature>
<protein>
    <submittedName>
        <fullName evidence="2">Peptidase</fullName>
    </submittedName>
</protein>
<organism evidence="2 3">
    <name type="scientific">Bordetella genomosp. 12</name>
    <dbReference type="NCBI Taxonomy" id="463035"/>
    <lineage>
        <taxon>Bacteria</taxon>
        <taxon>Pseudomonadati</taxon>
        <taxon>Pseudomonadota</taxon>
        <taxon>Betaproteobacteria</taxon>
        <taxon>Burkholderiales</taxon>
        <taxon>Alcaligenaceae</taxon>
        <taxon>Bordetella</taxon>
    </lineage>
</organism>
<name>A0A261V9U1_9BORD</name>
<comment type="caution">
    <text evidence="2">The sequence shown here is derived from an EMBL/GenBank/DDBJ whole genome shotgun (WGS) entry which is preliminary data.</text>
</comment>
<feature type="transmembrane region" description="Helical" evidence="1">
    <location>
        <begin position="12"/>
        <end position="37"/>
    </location>
</feature>